<evidence type="ECO:0000256" key="1">
    <source>
        <dbReference type="SAM" id="MobiDB-lite"/>
    </source>
</evidence>
<reference evidence="2 3" key="1">
    <citation type="journal article" date="2023" name="Plants (Basel)">
        <title>Bridging the Gap: Combining Genomics and Transcriptomics Approaches to Understand Stylosanthes scabra, an Orphan Legume from the Brazilian Caatinga.</title>
        <authorList>
            <person name="Ferreira-Neto J.R.C."/>
            <person name="da Silva M.D."/>
            <person name="Binneck E."/>
            <person name="de Melo N.F."/>
            <person name="da Silva R.H."/>
            <person name="de Melo A.L.T.M."/>
            <person name="Pandolfi V."/>
            <person name="Bustamante F.O."/>
            <person name="Brasileiro-Vidal A.C."/>
            <person name="Benko-Iseppon A.M."/>
        </authorList>
    </citation>
    <scope>NUCLEOTIDE SEQUENCE [LARGE SCALE GENOMIC DNA]</scope>
    <source>
        <tissue evidence="2">Leaves</tissue>
    </source>
</reference>
<dbReference type="EMBL" id="JASCZI010241703">
    <property type="protein sequence ID" value="MED6205349.1"/>
    <property type="molecule type" value="Genomic_DNA"/>
</dbReference>
<evidence type="ECO:0000313" key="3">
    <source>
        <dbReference type="Proteomes" id="UP001341840"/>
    </source>
</evidence>
<protein>
    <submittedName>
        <fullName evidence="2">Uncharacterized protein</fullName>
    </submittedName>
</protein>
<feature type="compositionally biased region" description="Polar residues" evidence="1">
    <location>
        <begin position="205"/>
        <end position="216"/>
    </location>
</feature>
<dbReference type="PANTHER" id="PTHR31110:SF3">
    <property type="entry name" value="PORTAL PROTEIN"/>
    <property type="match status" value="1"/>
</dbReference>
<feature type="region of interest" description="Disordered" evidence="1">
    <location>
        <begin position="202"/>
        <end position="226"/>
    </location>
</feature>
<keyword evidence="3" id="KW-1185">Reference proteome</keyword>
<dbReference type="PANTHER" id="PTHR31110">
    <property type="entry name" value="PESTICIDAL CRYSTAL CRY8BA PROTEIN"/>
    <property type="match status" value="1"/>
</dbReference>
<name>A0ABU6Y7W8_9FABA</name>
<feature type="region of interest" description="Disordered" evidence="1">
    <location>
        <begin position="16"/>
        <end position="61"/>
    </location>
</feature>
<evidence type="ECO:0000313" key="2">
    <source>
        <dbReference type="EMBL" id="MED6205349.1"/>
    </source>
</evidence>
<feature type="compositionally biased region" description="Basic and acidic residues" evidence="1">
    <location>
        <begin position="24"/>
        <end position="49"/>
    </location>
</feature>
<comment type="caution">
    <text evidence="2">The sequence shown here is derived from an EMBL/GenBank/DDBJ whole genome shotgun (WGS) entry which is preliminary data.</text>
</comment>
<dbReference type="Proteomes" id="UP001341840">
    <property type="component" value="Unassembled WGS sequence"/>
</dbReference>
<gene>
    <name evidence="2" type="ORF">PIB30_016726</name>
</gene>
<accession>A0ABU6Y7W8</accession>
<sequence>MMFTQGLDDTAIQWIKQGSQLEHSSSKPEPEPPSRSPLSERRIASDRFPRSPILNSPLLPPPKFHTALLTPRSLAFSVGDDTDESIASLPEDANSSDEELSAPTNLDYLERPISHLYDEDELFPCKLPRSQPSNTILKKGLANQNLTLELPNNTLRRFAGAGGLHLRTPNCLDDSLDFATPPSAPPIIHADFPVQLQHERFSEGSLRNEQTDSWPSRESVGGRSECSIEQKPKATAHFAQGLDTTITEDTETQTQTQTPHLAYYNTSSCNSQYAWQTLITYDACIRLCLQAWARGCTEAPEFLKDECLALRTAFGLHDFLLQPRGVKGKPTEGINARNSEHTFPLKMNKVVGKIRVEVRKLRIIPRRKLQITSSQRGSIYVQAGMEYVRHVSSLVKSGLNSMKSASFSMGSVEPLSCLIQLKSTSEENEAESCSAIFLHPGTGDYHDFFPENQGDALVVEVQDSKKAVHGQARIPISSLSDNPSDKIRWWPIYHDEQECVGKVQLSIGSTMTSDENNQIKSSTVVETQAYDLLLEGAMRAQHFHSRNLRLDGPWKWLLETFADYYGVSDSYAKLRYLLHVMNVATPTKDCLELVRELLEPLIKARTERSLTRQERGLLLDCETQIESLLATVFENYKSLDESSQSGLTKHFGPASGSAAPALYPAIQVYSSLHDILSLDAQTILRNYLQTAARKRCRKHMMETDEFVSSNTEGYLMDTITISTAYLKMKNLCVSIRNEIQADIEIHSQHAINGQHIFPSSIDLTNITAAVYSTELCNRLRTFLSAWPPSCPLTHVNELLTATADFERDLESWNISPVQGGVDSRNLFHNYIMVWIQDMQLSLLDCCKAEKVPWSGVITNHSTSPFAEQMYEKIKDNLILYEVVISRWPQYSLYLENAVANIERAIMKSLEKQYSDILTPLKDSIPKRLHLQVQKLARRQSATVNLLPNQLGIFFNTIKRILDVLHCRVEDILKSWASCIPVMGDKKTLFGEQMNGITVLLKTKYKTYLQAIIGNLVNNLQANRSTRLKKILEETREADGEAEVRERMQLLNSQLIDFISNLHEVFTSQIFIAICRGLWDRMGQIVLKFLEGRKENRIWYNGSCYALGILDDTFASQMQRLRGNALQEKDIEPPRSVIEARSILCKDTTNATDPSTYFYI</sequence>
<organism evidence="2 3">
    <name type="scientific">Stylosanthes scabra</name>
    <dbReference type="NCBI Taxonomy" id="79078"/>
    <lineage>
        <taxon>Eukaryota</taxon>
        <taxon>Viridiplantae</taxon>
        <taxon>Streptophyta</taxon>
        <taxon>Embryophyta</taxon>
        <taxon>Tracheophyta</taxon>
        <taxon>Spermatophyta</taxon>
        <taxon>Magnoliopsida</taxon>
        <taxon>eudicotyledons</taxon>
        <taxon>Gunneridae</taxon>
        <taxon>Pentapetalae</taxon>
        <taxon>rosids</taxon>
        <taxon>fabids</taxon>
        <taxon>Fabales</taxon>
        <taxon>Fabaceae</taxon>
        <taxon>Papilionoideae</taxon>
        <taxon>50 kb inversion clade</taxon>
        <taxon>dalbergioids sensu lato</taxon>
        <taxon>Dalbergieae</taxon>
        <taxon>Pterocarpus clade</taxon>
        <taxon>Stylosanthes</taxon>
    </lineage>
</organism>
<proteinExistence type="predicted"/>